<evidence type="ECO:0000313" key="3">
    <source>
        <dbReference type="EMBL" id="GFY48878.1"/>
    </source>
</evidence>
<keyword evidence="1" id="KW-0479">Metal-binding</keyword>
<evidence type="ECO:0000259" key="2">
    <source>
        <dbReference type="PROSITE" id="PS50103"/>
    </source>
</evidence>
<evidence type="ECO:0000313" key="4">
    <source>
        <dbReference type="Proteomes" id="UP000886998"/>
    </source>
</evidence>
<dbReference type="PROSITE" id="PS50103">
    <property type="entry name" value="ZF_C3H1"/>
    <property type="match status" value="1"/>
</dbReference>
<accession>A0A8X6X874</accession>
<dbReference type="InterPro" id="IPR041686">
    <property type="entry name" value="Znf-CCCH_3"/>
</dbReference>
<keyword evidence="1" id="KW-0863">Zinc-finger</keyword>
<dbReference type="Proteomes" id="UP000886998">
    <property type="component" value="Unassembled WGS sequence"/>
</dbReference>
<gene>
    <name evidence="3" type="ORF">TNIN_381791</name>
</gene>
<dbReference type="OrthoDB" id="5395350at2759"/>
<dbReference type="GO" id="GO:0008270">
    <property type="term" value="F:zinc ion binding"/>
    <property type="evidence" value="ECO:0007669"/>
    <property type="project" value="UniProtKB-KW"/>
</dbReference>
<name>A0A8X6X874_9ARAC</name>
<feature type="non-terminal residue" evidence="3">
    <location>
        <position position="1"/>
    </location>
</feature>
<organism evidence="3 4">
    <name type="scientific">Trichonephila inaurata madagascariensis</name>
    <dbReference type="NCBI Taxonomy" id="2747483"/>
    <lineage>
        <taxon>Eukaryota</taxon>
        <taxon>Metazoa</taxon>
        <taxon>Ecdysozoa</taxon>
        <taxon>Arthropoda</taxon>
        <taxon>Chelicerata</taxon>
        <taxon>Arachnida</taxon>
        <taxon>Araneae</taxon>
        <taxon>Araneomorphae</taxon>
        <taxon>Entelegynae</taxon>
        <taxon>Araneoidea</taxon>
        <taxon>Nephilidae</taxon>
        <taxon>Trichonephila</taxon>
        <taxon>Trichonephila inaurata</taxon>
    </lineage>
</organism>
<evidence type="ECO:0000256" key="1">
    <source>
        <dbReference type="PROSITE-ProRule" id="PRU00723"/>
    </source>
</evidence>
<comment type="caution">
    <text evidence="3">The sequence shown here is derived from an EMBL/GenBank/DDBJ whole genome shotgun (WGS) entry which is preliminary data.</text>
</comment>
<keyword evidence="1" id="KW-0862">Zinc</keyword>
<dbReference type="EMBL" id="BMAV01006683">
    <property type="protein sequence ID" value="GFY48878.1"/>
    <property type="molecule type" value="Genomic_DNA"/>
</dbReference>
<sequence>MQVFYKSIPKGYYNIWLEMKNLVDCRYFLNYVCEMGKKCPYRHCEQARITHIECPRFVQRKCNAITCRFRHTVDK</sequence>
<dbReference type="Pfam" id="PF15663">
    <property type="entry name" value="zf-CCCH_3"/>
    <property type="match status" value="1"/>
</dbReference>
<feature type="domain" description="C3H1-type" evidence="2">
    <location>
        <begin position="19"/>
        <end position="46"/>
    </location>
</feature>
<dbReference type="Gene3D" id="4.10.1000.10">
    <property type="entry name" value="Zinc finger, CCCH-type"/>
    <property type="match status" value="1"/>
</dbReference>
<feature type="zinc finger region" description="C3H1-type" evidence="1">
    <location>
        <begin position="19"/>
        <end position="46"/>
    </location>
</feature>
<proteinExistence type="predicted"/>
<keyword evidence="4" id="KW-1185">Reference proteome</keyword>
<reference evidence="3" key="1">
    <citation type="submission" date="2020-08" db="EMBL/GenBank/DDBJ databases">
        <title>Multicomponent nature underlies the extraordinary mechanical properties of spider dragline silk.</title>
        <authorList>
            <person name="Kono N."/>
            <person name="Nakamura H."/>
            <person name="Mori M."/>
            <person name="Yoshida Y."/>
            <person name="Ohtoshi R."/>
            <person name="Malay A.D."/>
            <person name="Moran D.A.P."/>
            <person name="Tomita M."/>
            <person name="Numata K."/>
            <person name="Arakawa K."/>
        </authorList>
    </citation>
    <scope>NUCLEOTIDE SEQUENCE</scope>
</reference>
<dbReference type="AlphaFoldDB" id="A0A8X6X874"/>
<dbReference type="InterPro" id="IPR000571">
    <property type="entry name" value="Znf_CCCH"/>
</dbReference>
<protein>
    <recommendedName>
        <fullName evidence="2">C3H1-type domain-containing protein</fullName>
    </recommendedName>
</protein>